<evidence type="ECO:0000313" key="1">
    <source>
        <dbReference type="EMBL" id="GIM89596.1"/>
    </source>
</evidence>
<name>A0A919T7P8_9ACTN</name>
<sequence>MFAQPSVLERLEKSGNGRVQIIAHHFRLAGPPDLPVDQSNGFAPSPIHPMPAKRDILTLGEDCGLATDSPSTAG</sequence>
<comment type="caution">
    <text evidence="1">The sequence shown here is derived from an EMBL/GenBank/DDBJ whole genome shotgun (WGS) entry which is preliminary data.</text>
</comment>
<dbReference type="AlphaFoldDB" id="A0A919T7P8"/>
<protein>
    <submittedName>
        <fullName evidence="1">Uncharacterized protein</fullName>
    </submittedName>
</protein>
<evidence type="ECO:0000313" key="2">
    <source>
        <dbReference type="Proteomes" id="UP000677082"/>
    </source>
</evidence>
<gene>
    <name evidence="1" type="ORF">Ato02nite_013890</name>
</gene>
<accession>A0A919T7P8</accession>
<dbReference type="Proteomes" id="UP000677082">
    <property type="component" value="Unassembled WGS sequence"/>
</dbReference>
<organism evidence="1 2">
    <name type="scientific">Paractinoplanes toevensis</name>
    <dbReference type="NCBI Taxonomy" id="571911"/>
    <lineage>
        <taxon>Bacteria</taxon>
        <taxon>Bacillati</taxon>
        <taxon>Actinomycetota</taxon>
        <taxon>Actinomycetes</taxon>
        <taxon>Micromonosporales</taxon>
        <taxon>Micromonosporaceae</taxon>
        <taxon>Paractinoplanes</taxon>
    </lineage>
</organism>
<dbReference type="EMBL" id="BOQN01000016">
    <property type="protein sequence ID" value="GIM89596.1"/>
    <property type="molecule type" value="Genomic_DNA"/>
</dbReference>
<keyword evidence="2" id="KW-1185">Reference proteome</keyword>
<reference evidence="1 2" key="1">
    <citation type="submission" date="2021-03" db="EMBL/GenBank/DDBJ databases">
        <title>Whole genome shotgun sequence of Actinoplanes toevensis NBRC 105298.</title>
        <authorList>
            <person name="Komaki H."/>
            <person name="Tamura T."/>
        </authorList>
    </citation>
    <scope>NUCLEOTIDE SEQUENCE [LARGE SCALE GENOMIC DNA]</scope>
    <source>
        <strain evidence="1 2">NBRC 105298</strain>
    </source>
</reference>
<proteinExistence type="predicted"/>